<dbReference type="GO" id="GO:0003887">
    <property type="term" value="F:DNA-directed DNA polymerase activity"/>
    <property type="evidence" value="ECO:0007669"/>
    <property type="project" value="UniProtKB-KW"/>
</dbReference>
<evidence type="ECO:0000256" key="3">
    <source>
        <dbReference type="ARBA" id="ARBA00019114"/>
    </source>
</evidence>
<dbReference type="InterPro" id="IPR011708">
    <property type="entry name" value="DNA_pol3_alpha_NTPase_dom"/>
</dbReference>
<dbReference type="Proteomes" id="UP000177328">
    <property type="component" value="Unassembled WGS sequence"/>
</dbReference>
<dbReference type="Gene3D" id="1.10.10.1600">
    <property type="entry name" value="Bacterial DNA polymerase III alpha subunit, thumb domain"/>
    <property type="match status" value="1"/>
</dbReference>
<dbReference type="EC" id="2.7.7.7" evidence="2"/>
<reference evidence="10 11" key="1">
    <citation type="journal article" date="2016" name="Nat. Commun.">
        <title>Thousands of microbial genomes shed light on interconnected biogeochemical processes in an aquifer system.</title>
        <authorList>
            <person name="Anantharaman K."/>
            <person name="Brown C.T."/>
            <person name="Hug L.A."/>
            <person name="Sharon I."/>
            <person name="Castelle C.J."/>
            <person name="Probst A.J."/>
            <person name="Thomas B.C."/>
            <person name="Singh A."/>
            <person name="Wilkins M.J."/>
            <person name="Karaoz U."/>
            <person name="Brodie E.L."/>
            <person name="Williams K.H."/>
            <person name="Hubbard S.S."/>
            <person name="Banfield J.F."/>
        </authorList>
    </citation>
    <scope>NUCLEOTIDE SEQUENCE [LARGE SCALE GENOMIC DNA]</scope>
</reference>
<protein>
    <recommendedName>
        <fullName evidence="3">DNA polymerase III subunit alpha</fullName>
        <ecNumber evidence="2">2.7.7.7</ecNumber>
    </recommendedName>
</protein>
<gene>
    <name evidence="10" type="ORF">A3D25_01790</name>
</gene>
<evidence type="ECO:0000256" key="7">
    <source>
        <dbReference type="ARBA" id="ARBA00022932"/>
    </source>
</evidence>
<evidence type="ECO:0000256" key="2">
    <source>
        <dbReference type="ARBA" id="ARBA00012417"/>
    </source>
</evidence>
<dbReference type="Pfam" id="PF14579">
    <property type="entry name" value="HHH_6"/>
    <property type="match status" value="1"/>
</dbReference>
<organism evidence="10 11">
    <name type="scientific">Candidatus Daviesbacteria bacterium RIFCSPHIGHO2_02_FULL_43_12</name>
    <dbReference type="NCBI Taxonomy" id="1797776"/>
    <lineage>
        <taxon>Bacteria</taxon>
        <taxon>Candidatus Daviesiibacteriota</taxon>
    </lineage>
</organism>
<keyword evidence="5" id="KW-0548">Nucleotidyltransferase</keyword>
<dbReference type="GO" id="GO:0005737">
    <property type="term" value="C:cytoplasm"/>
    <property type="evidence" value="ECO:0007669"/>
    <property type="project" value="UniProtKB-SubCell"/>
</dbReference>
<dbReference type="NCBIfam" id="TIGR00594">
    <property type="entry name" value="polc"/>
    <property type="match status" value="1"/>
</dbReference>
<dbReference type="InterPro" id="IPR003141">
    <property type="entry name" value="Pol/His_phosphatase_N"/>
</dbReference>
<evidence type="ECO:0000256" key="4">
    <source>
        <dbReference type="ARBA" id="ARBA00022679"/>
    </source>
</evidence>
<dbReference type="NCBIfam" id="NF005298">
    <property type="entry name" value="PRK06826.1"/>
    <property type="match status" value="1"/>
</dbReference>
<dbReference type="EMBL" id="MFDD01000002">
    <property type="protein sequence ID" value="OGE41241.1"/>
    <property type="molecule type" value="Genomic_DNA"/>
</dbReference>
<dbReference type="InterPro" id="IPR004805">
    <property type="entry name" value="DnaE2/DnaE/PolC"/>
</dbReference>
<keyword evidence="7" id="KW-0239">DNA-directed DNA polymerase</keyword>
<dbReference type="CDD" id="cd12113">
    <property type="entry name" value="PHP_PolIIIA_DnaE3"/>
    <property type="match status" value="1"/>
</dbReference>
<evidence type="ECO:0000256" key="8">
    <source>
        <dbReference type="ARBA" id="ARBA00049244"/>
    </source>
</evidence>
<dbReference type="Gene3D" id="1.10.150.870">
    <property type="match status" value="1"/>
</dbReference>
<dbReference type="Pfam" id="PF17657">
    <property type="entry name" value="DNA_pol3_finger"/>
    <property type="match status" value="1"/>
</dbReference>
<dbReference type="Pfam" id="PF07733">
    <property type="entry name" value="DNA_pol3_alpha"/>
    <property type="match status" value="1"/>
</dbReference>
<dbReference type="GO" id="GO:0003676">
    <property type="term" value="F:nucleic acid binding"/>
    <property type="evidence" value="ECO:0007669"/>
    <property type="project" value="InterPro"/>
</dbReference>
<dbReference type="GO" id="GO:0008408">
    <property type="term" value="F:3'-5' exonuclease activity"/>
    <property type="evidence" value="ECO:0007669"/>
    <property type="project" value="InterPro"/>
</dbReference>
<dbReference type="InterPro" id="IPR029460">
    <property type="entry name" value="DNAPol_HHH"/>
</dbReference>
<keyword evidence="4" id="KW-0808">Transferase</keyword>
<dbReference type="GO" id="GO:0006260">
    <property type="term" value="P:DNA replication"/>
    <property type="evidence" value="ECO:0007669"/>
    <property type="project" value="UniProtKB-KW"/>
</dbReference>
<keyword evidence="6" id="KW-0235">DNA replication</keyword>
<accession>A0A1F5KKU5</accession>
<proteinExistence type="predicted"/>
<dbReference type="InterPro" id="IPR040982">
    <property type="entry name" value="DNA_pol3_finger"/>
</dbReference>
<dbReference type="PANTHER" id="PTHR32294">
    <property type="entry name" value="DNA POLYMERASE III SUBUNIT ALPHA"/>
    <property type="match status" value="1"/>
</dbReference>
<dbReference type="NCBIfam" id="NF004226">
    <property type="entry name" value="PRK05673.1"/>
    <property type="match status" value="1"/>
</dbReference>
<dbReference type="AlphaFoldDB" id="A0A1F5KKU5"/>
<dbReference type="Pfam" id="PF01336">
    <property type="entry name" value="tRNA_anti-codon"/>
    <property type="match status" value="1"/>
</dbReference>
<dbReference type="InterPro" id="IPR004365">
    <property type="entry name" value="NA-bd_OB_tRNA"/>
</dbReference>
<dbReference type="InterPro" id="IPR004013">
    <property type="entry name" value="PHP_dom"/>
</dbReference>
<sequence length="1195" mass="134560">MPKFVHLHGHTEYSLLDGLCKIPKLVKHTKGLGMEALAITDHGSMYGAIEFYKACRAEEIKPIIGCEVYVAPRSHKSKEGKIDTEPYHLILLAKNFVGYRNLMKLVSISYLDGFYYKPRVDKDLLRQYHEGLICLSGCPAGELIRSFDKQDLAQSQKVAEEYLQIFGEGNYFFELQSHPYAKYEAEASEELIRRDLERMAQIQKLSFKMIKQLSPKLGVPIVATNDFHYLTKQDAEAQDALICIQTGKLLTDINRLRMIDTPDYYVKSPEEMLEGFAELPEALETSVKIAEMVNLDIPLGKHQFPIFDIPSGKSPMLYLRELTFERAEKRLDMTEEAITRLNYELGIIEKKNYPTYFLVVSDFINWANEQGIITNTRGSAAGSLVLYALGVTQINSLVYKIPFERFLNPERPSLPDIDSDLADDRRDEVIEYVSSKYGHDRVAHIITYGTMMGRAAIRDVGRVLGLSYGEVDRIAKMVPPPHQGFHKALEDAIKEVPELSELYRSDPQVRKLLDLAIKIEGTVRHASVHAAGIVISPEEITHFAPLQREANGDKVVAMYDMHAVEDAGLVKMDFLGIRNLSILGRAREYVEKSRGIKVDLDHLPLDDAKTYDLLARGETMGVFQLSSDGMTKWLMELRPRVITDLSAMVALYRPGPMGSIPDYIERAHNPSKISYFDPRMEDYMQQSLGLLVYQEDVLLTAINIAGYSWLDADKFRKAMGKKIPAEMAKQREHFIQGSIKGGLTSERAKELWALIEPFAAYGFPKAHAASYAIVAYQTAYMKANYPVEYMAAVMTAEYGDTDKIAEAIAECKKMGIQVLQPDINKSGVGFTIEELEGDDLGRQMREYKGKQYFTQGIRFGLSAIKNVGISAIESILRARANKPFAHLKDICSRIDTRLANHKTLESLIKAGGLDRFGSRAAQLMVLDECLEEAHKLTKSAVSGQTSLFSEEDSLLDAKFDLPEVEELPLEELLVFEKDMLGFYLHEPPYLKMLNKIREFIPTKISGFGDNHIGSKVYIGGLLQDVKKVLTKKDASEMAFLRIFDGTGELECVVFPKLYATAKSVLVKEQVVVLWGRFDKREDKYTVVVDEVAKFDPNNIPIVDVGGEGRMQTVSMIQKRQEAGIEIELPREADSELLRRVNLTLRQFPGPSPISILIPAGNTIRRIDLSFRVSKNAEFIKSVEELLGSGSIRSGT</sequence>
<comment type="caution">
    <text evidence="10">The sequence shown here is derived from an EMBL/GenBank/DDBJ whole genome shotgun (WGS) entry which is preliminary data.</text>
</comment>
<evidence type="ECO:0000256" key="1">
    <source>
        <dbReference type="ARBA" id="ARBA00004496"/>
    </source>
</evidence>
<evidence type="ECO:0000256" key="6">
    <source>
        <dbReference type="ARBA" id="ARBA00022705"/>
    </source>
</evidence>
<evidence type="ECO:0000313" key="11">
    <source>
        <dbReference type="Proteomes" id="UP000177328"/>
    </source>
</evidence>
<dbReference type="SUPFAM" id="SSF89550">
    <property type="entry name" value="PHP domain-like"/>
    <property type="match status" value="1"/>
</dbReference>
<dbReference type="Pfam" id="PF02811">
    <property type="entry name" value="PHP"/>
    <property type="match status" value="1"/>
</dbReference>
<dbReference type="InterPro" id="IPR041931">
    <property type="entry name" value="DNA_pol3_alpha_thumb_dom"/>
</dbReference>
<feature type="domain" description="Polymerase/histidinol phosphatase N-terminal" evidence="9">
    <location>
        <begin position="5"/>
        <end position="72"/>
    </location>
</feature>
<dbReference type="PANTHER" id="PTHR32294:SF0">
    <property type="entry name" value="DNA POLYMERASE III SUBUNIT ALPHA"/>
    <property type="match status" value="1"/>
</dbReference>
<dbReference type="CDD" id="cd04485">
    <property type="entry name" value="DnaE_OBF"/>
    <property type="match status" value="1"/>
</dbReference>
<dbReference type="SMART" id="SM00481">
    <property type="entry name" value="POLIIIAc"/>
    <property type="match status" value="1"/>
</dbReference>
<dbReference type="InterPro" id="IPR016195">
    <property type="entry name" value="Pol/histidinol_Pase-like"/>
</dbReference>
<comment type="catalytic activity">
    <reaction evidence="8">
        <text>DNA(n) + a 2'-deoxyribonucleoside 5'-triphosphate = DNA(n+1) + diphosphate</text>
        <dbReference type="Rhea" id="RHEA:22508"/>
        <dbReference type="Rhea" id="RHEA-COMP:17339"/>
        <dbReference type="Rhea" id="RHEA-COMP:17340"/>
        <dbReference type="ChEBI" id="CHEBI:33019"/>
        <dbReference type="ChEBI" id="CHEBI:61560"/>
        <dbReference type="ChEBI" id="CHEBI:173112"/>
        <dbReference type="EC" id="2.7.7.7"/>
    </reaction>
</comment>
<dbReference type="Gene3D" id="3.20.20.140">
    <property type="entry name" value="Metal-dependent hydrolases"/>
    <property type="match status" value="1"/>
</dbReference>
<comment type="subcellular location">
    <subcellularLocation>
        <location evidence="1">Cytoplasm</location>
    </subcellularLocation>
</comment>
<name>A0A1F5KKU5_9BACT</name>
<evidence type="ECO:0000256" key="5">
    <source>
        <dbReference type="ARBA" id="ARBA00022695"/>
    </source>
</evidence>
<evidence type="ECO:0000313" key="10">
    <source>
        <dbReference type="EMBL" id="OGE41241.1"/>
    </source>
</evidence>
<evidence type="ECO:0000259" key="9">
    <source>
        <dbReference type="SMART" id="SM00481"/>
    </source>
</evidence>